<protein>
    <recommendedName>
        <fullName evidence="3">Transglycosylase SLT domain-containing protein</fullName>
    </recommendedName>
</protein>
<dbReference type="Proteomes" id="UP000503441">
    <property type="component" value="Chromosome"/>
</dbReference>
<organism evidence="1 2">
    <name type="scientific">Leucobacter coleopterorum</name>
    <dbReference type="NCBI Taxonomy" id="2714933"/>
    <lineage>
        <taxon>Bacteria</taxon>
        <taxon>Bacillati</taxon>
        <taxon>Actinomycetota</taxon>
        <taxon>Actinomycetes</taxon>
        <taxon>Micrococcales</taxon>
        <taxon>Microbacteriaceae</taxon>
        <taxon>Leucobacter</taxon>
    </lineage>
</organism>
<reference evidence="1 2" key="1">
    <citation type="submission" date="2020-03" db="EMBL/GenBank/DDBJ databases">
        <title>Leucobacter sp. nov., isolated from beetles.</title>
        <authorList>
            <person name="Hyun D.-W."/>
            <person name="Bae J.-W."/>
        </authorList>
    </citation>
    <scope>NUCLEOTIDE SEQUENCE [LARGE SCALE GENOMIC DNA]</scope>
    <source>
        <strain evidence="1 2">HDW9A</strain>
    </source>
</reference>
<accession>A0ABX6K2V1</accession>
<evidence type="ECO:0000313" key="2">
    <source>
        <dbReference type="Proteomes" id="UP000503441"/>
    </source>
</evidence>
<keyword evidence="2" id="KW-1185">Reference proteome</keyword>
<name>A0ABX6K2V1_9MICO</name>
<evidence type="ECO:0008006" key="3">
    <source>
        <dbReference type="Google" id="ProtNLM"/>
    </source>
</evidence>
<dbReference type="EMBL" id="CP049933">
    <property type="protein sequence ID" value="QIM19469.1"/>
    <property type="molecule type" value="Genomic_DNA"/>
</dbReference>
<evidence type="ECO:0000313" key="1">
    <source>
        <dbReference type="EMBL" id="QIM19469.1"/>
    </source>
</evidence>
<gene>
    <name evidence="1" type="ORF">G7066_14430</name>
</gene>
<sequence length="228" mass="25974">MIPASQLDNFENAWFNWCLDHPQAVEPIAMNSNRGLVKDLVVKHDPFITAQAKKLGIYKAMALTPLIWESLAINPLDDLADALVVKYYAALSEGKTPAPGTRSDSSTGVCQMFAATCIEARNWAKAKGYITDGPYRENDWRDMWEVWLRLRSDEEFAIQSAIFYMMCNAENHCGVPPVKLRGLNPSEVARMCMAYNADMSDPSYDAMIYGREKAQLFYLIRKWHETFR</sequence>
<proteinExistence type="predicted"/>